<dbReference type="PANTHER" id="PTHR30614:SF41">
    <property type="entry name" value="INNER MEMBRANE AMINO-ACID ABC TRANSPORTER PERMEASE PROTEIN YHDY"/>
    <property type="match status" value="1"/>
</dbReference>
<dbReference type="InterPro" id="IPR010065">
    <property type="entry name" value="AA_ABC_transptr_permease_3TM"/>
</dbReference>
<dbReference type="AlphaFoldDB" id="A0A2T4VX82"/>
<comment type="subcellular location">
    <subcellularLocation>
        <location evidence="1">Cell inner membrane</location>
        <topology evidence="1">Multi-pass membrane protein</topology>
    </subcellularLocation>
    <subcellularLocation>
        <location evidence="8">Cell membrane</location>
        <topology evidence="8">Multi-pass membrane protein</topology>
    </subcellularLocation>
</comment>
<evidence type="ECO:0000256" key="4">
    <source>
        <dbReference type="ARBA" id="ARBA00022475"/>
    </source>
</evidence>
<dbReference type="GO" id="GO:0006865">
    <property type="term" value="P:amino acid transport"/>
    <property type="evidence" value="ECO:0007669"/>
    <property type="project" value="TreeGrafter"/>
</dbReference>
<evidence type="ECO:0000256" key="2">
    <source>
        <dbReference type="ARBA" id="ARBA00010072"/>
    </source>
</evidence>
<dbReference type="GO" id="GO:0043190">
    <property type="term" value="C:ATP-binding cassette (ABC) transporter complex"/>
    <property type="evidence" value="ECO:0007669"/>
    <property type="project" value="InterPro"/>
</dbReference>
<keyword evidence="7 8" id="KW-0472">Membrane</keyword>
<keyword evidence="6 8" id="KW-1133">Transmembrane helix</keyword>
<comment type="similarity">
    <text evidence="2">Belongs to the binding-protein-dependent transport system permease family. HisMQ subfamily.</text>
</comment>
<dbReference type="GO" id="GO:0022857">
    <property type="term" value="F:transmembrane transporter activity"/>
    <property type="evidence" value="ECO:0007669"/>
    <property type="project" value="InterPro"/>
</dbReference>
<keyword evidence="5 8" id="KW-0812">Transmembrane</keyword>
<feature type="transmembrane region" description="Helical" evidence="8">
    <location>
        <begin position="43"/>
        <end position="66"/>
    </location>
</feature>
<feature type="transmembrane region" description="Helical" evidence="8">
    <location>
        <begin position="117"/>
        <end position="134"/>
    </location>
</feature>
<dbReference type="CDD" id="cd06261">
    <property type="entry name" value="TM_PBP2"/>
    <property type="match status" value="1"/>
</dbReference>
<name>A0A2T4VX82_9HYPH</name>
<dbReference type="InterPro" id="IPR000515">
    <property type="entry name" value="MetI-like"/>
</dbReference>
<sequence>MNYSHKEFPYVRKQLLSPCLPPVNHRGLMAWIKSSFFNSIKDTIITVLILVFLLSSIPNIIHWIFIDAVWIGADRKVCTTISQGGIQPDGWSGACWAFVNDRFQQFIFGNYPLSERWRPILVFLIGSILLVPMLMPSVPRKFLNGLLLFGFFPIFSFFILCGGLGLSVVGTSEWGGLLVTLVISFFGIVVSMPIGILLALGRQSNMPVLQGACITFIELFRGVPLVTVLFTSSVMLPLFLPDGWDVDKLLRALIGVAAFSSAYIAEVVRGGLQSIPKGQFEAANSLGLGYIQTMRLIIIPQAIKRVIPGIVNTFIGLFKDSSLISIINMFDLLGIVRANFSDSDWISPVTPTTGLIFVGFIFWVFCFSMSIYSVFIENHLTKVKKK</sequence>
<feature type="transmembrane region" description="Helical" evidence="8">
    <location>
        <begin position="174"/>
        <end position="198"/>
    </location>
</feature>
<evidence type="ECO:0000259" key="9">
    <source>
        <dbReference type="PROSITE" id="PS50928"/>
    </source>
</evidence>
<organism evidence="10 11">
    <name type="scientific">Candidatus Liberibacter europaeus</name>
    <dbReference type="NCBI Taxonomy" id="744859"/>
    <lineage>
        <taxon>Bacteria</taxon>
        <taxon>Pseudomonadati</taxon>
        <taxon>Pseudomonadota</taxon>
        <taxon>Alphaproteobacteria</taxon>
        <taxon>Hyphomicrobiales</taxon>
        <taxon>Rhizobiaceae</taxon>
        <taxon>Liberibacter</taxon>
    </lineage>
</organism>
<evidence type="ECO:0000256" key="1">
    <source>
        <dbReference type="ARBA" id="ARBA00004429"/>
    </source>
</evidence>
<evidence type="ECO:0000256" key="8">
    <source>
        <dbReference type="RuleBase" id="RU363032"/>
    </source>
</evidence>
<gene>
    <name evidence="10" type="ORF">C4617_03965</name>
</gene>
<evidence type="ECO:0000313" key="10">
    <source>
        <dbReference type="EMBL" id="PTL86368.1"/>
    </source>
</evidence>
<evidence type="ECO:0000256" key="5">
    <source>
        <dbReference type="ARBA" id="ARBA00022692"/>
    </source>
</evidence>
<keyword evidence="4" id="KW-1003">Cell membrane</keyword>
<reference evidence="11" key="1">
    <citation type="submission" date="2018-02" db="EMBL/GenBank/DDBJ databases">
        <title>Genome sequence of Candidatus Liberibacter europaeus.</title>
        <authorList>
            <person name="Frampton R.A."/>
            <person name="Thompson S.M."/>
            <person name="David C."/>
            <person name="Addison S.M."/>
            <person name="Smith G.R."/>
        </authorList>
    </citation>
    <scope>NUCLEOTIDE SEQUENCE [LARGE SCALE GENOMIC DNA]</scope>
</reference>
<dbReference type="SUPFAM" id="SSF161098">
    <property type="entry name" value="MetI-like"/>
    <property type="match status" value="1"/>
</dbReference>
<dbReference type="PROSITE" id="PS50928">
    <property type="entry name" value="ABC_TM1"/>
    <property type="match status" value="1"/>
</dbReference>
<comment type="caution">
    <text evidence="10">The sequence shown here is derived from an EMBL/GenBank/DDBJ whole genome shotgun (WGS) entry which is preliminary data.</text>
</comment>
<dbReference type="NCBIfam" id="TIGR01726">
    <property type="entry name" value="HEQRo_perm_3TM"/>
    <property type="match status" value="1"/>
</dbReference>
<accession>A0A2T4VX82</accession>
<dbReference type="EMBL" id="PSQJ01000004">
    <property type="protein sequence ID" value="PTL86368.1"/>
    <property type="molecule type" value="Genomic_DNA"/>
</dbReference>
<dbReference type="InterPro" id="IPR035906">
    <property type="entry name" value="MetI-like_sf"/>
</dbReference>
<feature type="transmembrane region" description="Helical" evidence="8">
    <location>
        <begin position="219"/>
        <end position="240"/>
    </location>
</feature>
<dbReference type="PANTHER" id="PTHR30614">
    <property type="entry name" value="MEMBRANE COMPONENT OF AMINO ACID ABC TRANSPORTER"/>
    <property type="match status" value="1"/>
</dbReference>
<protein>
    <submittedName>
        <fullName evidence="10">Amino acid ABC transporter permease</fullName>
    </submittedName>
</protein>
<dbReference type="InterPro" id="IPR043429">
    <property type="entry name" value="ArtM/GltK/GlnP/TcyL/YhdX-like"/>
</dbReference>
<evidence type="ECO:0000256" key="6">
    <source>
        <dbReference type="ARBA" id="ARBA00022989"/>
    </source>
</evidence>
<dbReference type="Proteomes" id="UP000240811">
    <property type="component" value="Unassembled WGS sequence"/>
</dbReference>
<evidence type="ECO:0000313" key="11">
    <source>
        <dbReference type="Proteomes" id="UP000240811"/>
    </source>
</evidence>
<proteinExistence type="inferred from homology"/>
<feature type="domain" description="ABC transmembrane type-1" evidence="9">
    <location>
        <begin position="177"/>
        <end position="373"/>
    </location>
</feature>
<evidence type="ECO:0000256" key="7">
    <source>
        <dbReference type="ARBA" id="ARBA00023136"/>
    </source>
</evidence>
<feature type="transmembrane region" description="Helical" evidence="8">
    <location>
        <begin position="146"/>
        <end position="168"/>
    </location>
</feature>
<keyword evidence="3 8" id="KW-0813">Transport</keyword>
<feature type="transmembrane region" description="Helical" evidence="8">
    <location>
        <begin position="352"/>
        <end position="376"/>
    </location>
</feature>
<evidence type="ECO:0000256" key="3">
    <source>
        <dbReference type="ARBA" id="ARBA00022448"/>
    </source>
</evidence>
<dbReference type="Gene3D" id="1.10.3720.10">
    <property type="entry name" value="MetI-like"/>
    <property type="match status" value="1"/>
</dbReference>
<dbReference type="Pfam" id="PF00528">
    <property type="entry name" value="BPD_transp_1"/>
    <property type="match status" value="1"/>
</dbReference>